<keyword evidence="3" id="KW-1185">Reference proteome</keyword>
<gene>
    <name evidence="2" type="ORF">SAMN05216289_11652</name>
</gene>
<dbReference type="AlphaFoldDB" id="A0A1I4YCM2"/>
<reference evidence="2 3" key="1">
    <citation type="submission" date="2016-10" db="EMBL/GenBank/DDBJ databases">
        <authorList>
            <person name="de Groot N.N."/>
        </authorList>
    </citation>
    <scope>NUCLEOTIDE SEQUENCE [LARGE SCALE GENOMIC DNA]</scope>
    <source>
        <strain evidence="2 3">CGMCC 1.7659</strain>
    </source>
</reference>
<dbReference type="Proteomes" id="UP000198575">
    <property type="component" value="Unassembled WGS sequence"/>
</dbReference>
<feature type="chain" id="PRO_5011487698" description="Avidin family protein" evidence="1">
    <location>
        <begin position="26"/>
        <end position="114"/>
    </location>
</feature>
<sequence length="114" mass="12453">MTLSTCFRTSLLCAAFGFTAVQASAADEWHFVVANNTQSRIVNLQVSEDKSEWGDFDVGSGIGPGKTATMIWDHSTDGEGCVQWMRAEFADGSVSEASKQNFCEDLDSPIEFEE</sequence>
<name>A0A1I4YCM2_9GAMM</name>
<dbReference type="EMBL" id="FOVF01000016">
    <property type="protein sequence ID" value="SFN35513.1"/>
    <property type="molecule type" value="Genomic_DNA"/>
</dbReference>
<evidence type="ECO:0000313" key="3">
    <source>
        <dbReference type="Proteomes" id="UP000198575"/>
    </source>
</evidence>
<proteinExistence type="predicted"/>
<dbReference type="OrthoDB" id="574504at2"/>
<accession>A0A1I4YCM2</accession>
<keyword evidence="1" id="KW-0732">Signal</keyword>
<dbReference type="RefSeq" id="WP_092408181.1">
    <property type="nucleotide sequence ID" value="NZ_FOVF01000016.1"/>
</dbReference>
<feature type="signal peptide" evidence="1">
    <location>
        <begin position="1"/>
        <end position="25"/>
    </location>
</feature>
<evidence type="ECO:0000256" key="1">
    <source>
        <dbReference type="SAM" id="SignalP"/>
    </source>
</evidence>
<evidence type="ECO:0008006" key="4">
    <source>
        <dbReference type="Google" id="ProtNLM"/>
    </source>
</evidence>
<evidence type="ECO:0000313" key="2">
    <source>
        <dbReference type="EMBL" id="SFN35513.1"/>
    </source>
</evidence>
<protein>
    <recommendedName>
        <fullName evidence="4">Avidin family protein</fullName>
    </recommendedName>
</protein>
<organism evidence="2 3">
    <name type="scientific">Dokdonella immobilis</name>
    <dbReference type="NCBI Taxonomy" id="578942"/>
    <lineage>
        <taxon>Bacteria</taxon>
        <taxon>Pseudomonadati</taxon>
        <taxon>Pseudomonadota</taxon>
        <taxon>Gammaproteobacteria</taxon>
        <taxon>Lysobacterales</taxon>
        <taxon>Rhodanobacteraceae</taxon>
        <taxon>Dokdonella</taxon>
    </lineage>
</organism>